<dbReference type="PIRSF" id="PIRSF001434">
    <property type="entry name" value="CGS"/>
    <property type="match status" value="1"/>
</dbReference>
<comment type="similarity">
    <text evidence="2 4">Belongs to the trans-sulfuration enzymes family.</text>
</comment>
<gene>
    <name evidence="5" type="ORF">NDM98_07780</name>
</gene>
<dbReference type="PANTHER" id="PTHR11808:SF15">
    <property type="entry name" value="CYSTATHIONINE GAMMA-LYASE"/>
    <property type="match status" value="1"/>
</dbReference>
<keyword evidence="3 4" id="KW-0663">Pyridoxal phosphate</keyword>
<dbReference type="Pfam" id="PF01053">
    <property type="entry name" value="Cys_Met_Meta_PP"/>
    <property type="match status" value="1"/>
</dbReference>
<accession>A0ABT0XHJ6</accession>
<dbReference type="NCBIfam" id="NF005810">
    <property type="entry name" value="PRK07671.1"/>
    <property type="match status" value="1"/>
</dbReference>
<evidence type="ECO:0000313" key="6">
    <source>
        <dbReference type="Proteomes" id="UP001203665"/>
    </source>
</evidence>
<name>A0ABT0XHJ6_9BACI</name>
<dbReference type="CDD" id="cd00614">
    <property type="entry name" value="CGS_like"/>
    <property type="match status" value="1"/>
</dbReference>
<protein>
    <submittedName>
        <fullName evidence="5">Bifunctional cystathionine gamma-lyase/homocysteine desulfhydrase</fullName>
    </submittedName>
</protein>
<evidence type="ECO:0000256" key="2">
    <source>
        <dbReference type="ARBA" id="ARBA00009077"/>
    </source>
</evidence>
<sequence length="376" mass="40846">MKKKTKLIHGGIPQDKQTGGVSFPIHLSSTFKQRSVGKFEYEYARTGNPTRHALEQLIAQLEEGTDGFAFSSGMAAITTVFKLFSSGDHLLLSEDVYGGTYRLIVKVLSKEGITADFVDTTDLNKVAAAIRPETKAIFLETPTNPLLTITDIRAVSRLALDHSLLLIVDNTFSTPYWQNPLTLGANIVIHSATKYLGGHSDVVAGLAVTNSPELAEQLAFLQNSIGAVLGAQDSWLLIRGIRTLGIRMEEIEKTTKEIATFLVDHPSVARVYYPGLVSHKGHKLHQSQAEGFSGILSFESGSGERAEEIISSLKYFTLAESLGAIESLISIPGKMTHASIPAERRKEIGITEGLVRLSIGLEDSSDLLDDLQQALN</sequence>
<organism evidence="5 6">
    <name type="scientific">Alkalicoccobacillus plakortidis</name>
    <dbReference type="NCBI Taxonomy" id="444060"/>
    <lineage>
        <taxon>Bacteria</taxon>
        <taxon>Bacillati</taxon>
        <taxon>Bacillota</taxon>
        <taxon>Bacilli</taxon>
        <taxon>Bacillales</taxon>
        <taxon>Bacillaceae</taxon>
        <taxon>Alkalicoccobacillus</taxon>
    </lineage>
</organism>
<evidence type="ECO:0000313" key="5">
    <source>
        <dbReference type="EMBL" id="MCM2675396.1"/>
    </source>
</evidence>
<evidence type="ECO:0000256" key="4">
    <source>
        <dbReference type="RuleBase" id="RU362118"/>
    </source>
</evidence>
<reference evidence="5" key="1">
    <citation type="submission" date="2022-06" db="EMBL/GenBank/DDBJ databases">
        <title>Alkalicoccobacillus porphyridii sp. nov., isolated from a marine red alga, Porphyridium purpureum and reclassification of Shouchella plakortidis and Shouchella gibsonii as Alkalicoccobacillus plakortidis comb. nov. and Alkalicoccobacillus gibsonii comb. nov.</title>
        <authorList>
            <person name="Kim K.H."/>
            <person name="Lee J.K."/>
            <person name="Han D.M."/>
            <person name="Baek J.H."/>
            <person name="Jeon C.O."/>
        </authorList>
    </citation>
    <scope>NUCLEOTIDE SEQUENCE</scope>
    <source>
        <strain evidence="5">DSM 19153</strain>
    </source>
</reference>
<keyword evidence="6" id="KW-1185">Reference proteome</keyword>
<dbReference type="InterPro" id="IPR015421">
    <property type="entry name" value="PyrdxlP-dep_Trfase_major"/>
</dbReference>
<dbReference type="InterPro" id="IPR015424">
    <property type="entry name" value="PyrdxlP-dep_Trfase"/>
</dbReference>
<dbReference type="PANTHER" id="PTHR11808">
    <property type="entry name" value="TRANS-SULFURATION ENZYME FAMILY MEMBER"/>
    <property type="match status" value="1"/>
</dbReference>
<dbReference type="RefSeq" id="WP_251606010.1">
    <property type="nucleotide sequence ID" value="NZ_JAMQJY010000001.1"/>
</dbReference>
<comment type="cofactor">
    <cofactor evidence="1 4">
        <name>pyridoxal 5'-phosphate</name>
        <dbReference type="ChEBI" id="CHEBI:597326"/>
    </cofactor>
</comment>
<proteinExistence type="inferred from homology"/>
<dbReference type="Proteomes" id="UP001203665">
    <property type="component" value="Unassembled WGS sequence"/>
</dbReference>
<dbReference type="InterPro" id="IPR000277">
    <property type="entry name" value="Cys/Met-Metab_PyrdxlP-dep_enz"/>
</dbReference>
<dbReference type="Gene3D" id="3.90.1150.10">
    <property type="entry name" value="Aspartate Aminotransferase, domain 1"/>
    <property type="match status" value="1"/>
</dbReference>
<dbReference type="SUPFAM" id="SSF53383">
    <property type="entry name" value="PLP-dependent transferases"/>
    <property type="match status" value="1"/>
</dbReference>
<dbReference type="EMBL" id="JAMQJY010000001">
    <property type="protein sequence ID" value="MCM2675396.1"/>
    <property type="molecule type" value="Genomic_DNA"/>
</dbReference>
<evidence type="ECO:0000256" key="1">
    <source>
        <dbReference type="ARBA" id="ARBA00001933"/>
    </source>
</evidence>
<comment type="caution">
    <text evidence="5">The sequence shown here is derived from an EMBL/GenBank/DDBJ whole genome shotgun (WGS) entry which is preliminary data.</text>
</comment>
<evidence type="ECO:0000256" key="3">
    <source>
        <dbReference type="ARBA" id="ARBA00022898"/>
    </source>
</evidence>
<dbReference type="InterPro" id="IPR015422">
    <property type="entry name" value="PyrdxlP-dep_Trfase_small"/>
</dbReference>
<dbReference type="Gene3D" id="3.40.640.10">
    <property type="entry name" value="Type I PLP-dependent aspartate aminotransferase-like (Major domain)"/>
    <property type="match status" value="1"/>
</dbReference>